<dbReference type="Pfam" id="PF02811">
    <property type="entry name" value="PHP"/>
    <property type="match status" value="1"/>
</dbReference>
<keyword evidence="6" id="KW-0239">DNA-directed DNA polymerase</keyword>
<proteinExistence type="predicted"/>
<comment type="catalytic activity">
    <reaction evidence="7">
        <text>DNA(n) + a 2'-deoxyribonucleoside 5'-triphosphate = DNA(n+1) + diphosphate</text>
        <dbReference type="Rhea" id="RHEA:22508"/>
        <dbReference type="Rhea" id="RHEA-COMP:17339"/>
        <dbReference type="Rhea" id="RHEA-COMP:17340"/>
        <dbReference type="ChEBI" id="CHEBI:33019"/>
        <dbReference type="ChEBI" id="CHEBI:61560"/>
        <dbReference type="ChEBI" id="CHEBI:173112"/>
        <dbReference type="EC" id="2.7.7.7"/>
    </reaction>
</comment>
<dbReference type="EMBL" id="PUBV01000003">
    <property type="protein sequence ID" value="PWB09058.1"/>
    <property type="molecule type" value="Genomic_DNA"/>
</dbReference>
<dbReference type="InterPro" id="IPR011708">
    <property type="entry name" value="DNA_pol3_alpha_NTPase_dom"/>
</dbReference>
<evidence type="ECO:0000313" key="10">
    <source>
        <dbReference type="EMBL" id="PWB09058.1"/>
    </source>
</evidence>
<evidence type="ECO:0000259" key="9">
    <source>
        <dbReference type="SMART" id="SM00481"/>
    </source>
</evidence>
<feature type="region of interest" description="Disordered" evidence="8">
    <location>
        <begin position="1269"/>
        <end position="1289"/>
    </location>
</feature>
<dbReference type="GO" id="GO:0008408">
    <property type="term" value="F:3'-5' exonuclease activity"/>
    <property type="evidence" value="ECO:0007669"/>
    <property type="project" value="InterPro"/>
</dbReference>
<dbReference type="PANTHER" id="PTHR32294:SF0">
    <property type="entry name" value="DNA POLYMERASE III SUBUNIT ALPHA"/>
    <property type="match status" value="1"/>
</dbReference>
<evidence type="ECO:0000256" key="2">
    <source>
        <dbReference type="ARBA" id="ARBA00019114"/>
    </source>
</evidence>
<dbReference type="SUPFAM" id="SSF89550">
    <property type="entry name" value="PHP domain-like"/>
    <property type="match status" value="1"/>
</dbReference>
<dbReference type="InterPro" id="IPR016195">
    <property type="entry name" value="Pol/histidinol_Pase-like"/>
</dbReference>
<dbReference type="GeneID" id="93423430"/>
<comment type="caution">
    <text evidence="10">The sequence shown here is derived from an EMBL/GenBank/DDBJ whole genome shotgun (WGS) entry which is preliminary data.</text>
</comment>
<keyword evidence="3" id="KW-0808">Transferase</keyword>
<dbReference type="Proteomes" id="UP000244925">
    <property type="component" value="Unassembled WGS sequence"/>
</dbReference>
<dbReference type="Pfam" id="PF17657">
    <property type="entry name" value="DNA_pol3_finger"/>
    <property type="match status" value="1"/>
</dbReference>
<keyword evidence="4" id="KW-0548">Nucleotidyltransferase</keyword>
<name>A0A2V1IVN3_9BACT</name>
<accession>A0A2V1IVN3</accession>
<dbReference type="Gene3D" id="1.10.10.1600">
    <property type="entry name" value="Bacterial DNA polymerase III alpha subunit, thumb domain"/>
    <property type="match status" value="1"/>
</dbReference>
<sequence>MATTPFVHLHVHTQYSLLDGQSSISALVDKALDDGMAGIAITDHGNMFGVKELYNYVNGGCMKGYKKKLEKAQKSADAAKTALFENRINRIKNGDFRIILGCEMYVANGSNLEHTDKRDTGRHLIVLAKNLTGYKNLIKLVSEAWTKGFYMHPRTDKKSLAERREGLIIASACLGGEIPRLVRDGRMEEAEKSVLWWKETFGDDYYIEIQRHPTDRPGSNRTVWEDEKAVYPKMVEIARRHNIKIIATNDVHFVNYDDAEAHDRLICVSTNSFITDPQRMRYTKQEWLKTQAEMSELFADIPEALENTLEILQKVEHYSIDHPPIMPTFAIPEDFGTEEQYRRQLTEKDLFDEFTRDENGNVVLTQEQADDKIKKLGGYDKLYRIKLEADYLRKLAYEGAARRYGTPLTPELEERINFELHIMKTMGFPGYFLIVQDFIRAGREDLGVSIGPGRGSAAGSAVAYCLGITQIDPVKYDLLFERFLNPDRISLPDIDIDFDDDGREDVLRYVTEKYGAEKVAHIITYGTMASKLAIKDVARVEQLPLSESDRLTKLIPKRMPEVDGKALDPSLDNCYNYVPQFKAELSSNNPLVVETLRYARELEGTVRNTGVHACGVIICRDDITDWVPVSTAVDKSSDSKEKTIVTQYEGKVIEETGLIKMDFLGLKTLSIIKEALANIKRTTGKVIDIETIDIDDRKTYDLYCQGNTIGTFQFESTGMQKYLRELQPSTFEDLIAMNALYRPGPMDYIPDFIARKHGREPIVYDIPEMEKYLKDTYGVTVYQEQVMLLSRLLAGFTRGQSDTLRKAMGKKLIDKMNELEKLFMEGGQANGHKPEALQKIWNDWKKFASYAFNKSHATCYSWVAFQTAWLKANYPAEYMAAVLSRNRSDINKLTIFMEECKRMHITIKGPDVNESYLEFGVNAAGDIRFGLAAIKGVGEAVVTEIINARAKGGPFESVYDFIERVPTAALNRRLIENLAYAGAFDCFAPDIKREDFFEKNSKGEFFSEALMRYGQLFQADKQTQGLSLFGDDDPTLTIAGRPPVNPALPWIDAYKLEKERDLVGIFHSAHPLDGMFLEMKYGLDQLKDYKTENVTRDRVYTYGGIVIGLDRRQGQNGSSYGYLKIEDYNGTAEIYLNDKSFYQFANFGIPNTAVYVKGQYGLRKDGNIFFSVADINLLSNLKGKLIRGITITLDPEQLNTAVYDILSAMMAGADDTPADDKSSPVPLTVRFFEPSANRYITMQSMSKINLNRQVLEALTDMNIEFAIDKAAPEPAKEENPAQRFRQFRG</sequence>
<evidence type="ECO:0000256" key="7">
    <source>
        <dbReference type="ARBA" id="ARBA00049244"/>
    </source>
</evidence>
<dbReference type="Gene3D" id="3.20.20.140">
    <property type="entry name" value="Metal-dependent hydrolases"/>
    <property type="match status" value="1"/>
</dbReference>
<dbReference type="NCBIfam" id="TIGR00594">
    <property type="entry name" value="polc"/>
    <property type="match status" value="1"/>
</dbReference>
<keyword evidence="5" id="KW-0235">DNA replication</keyword>
<evidence type="ECO:0000256" key="3">
    <source>
        <dbReference type="ARBA" id="ARBA00022679"/>
    </source>
</evidence>
<protein>
    <recommendedName>
        <fullName evidence="2">DNA polymerase III subunit alpha</fullName>
        <ecNumber evidence="1">2.7.7.7</ecNumber>
    </recommendedName>
</protein>
<dbReference type="GO" id="GO:0006260">
    <property type="term" value="P:DNA replication"/>
    <property type="evidence" value="ECO:0007669"/>
    <property type="project" value="UniProtKB-KW"/>
</dbReference>
<evidence type="ECO:0000256" key="6">
    <source>
        <dbReference type="ARBA" id="ARBA00022932"/>
    </source>
</evidence>
<feature type="domain" description="Polymerase/histidinol phosphatase N-terminal" evidence="9">
    <location>
        <begin position="7"/>
        <end position="108"/>
    </location>
</feature>
<gene>
    <name evidence="10" type="ORF">C5O25_02075</name>
</gene>
<feature type="compositionally biased region" description="Basic and acidic residues" evidence="8">
    <location>
        <begin position="1269"/>
        <end position="1280"/>
    </location>
</feature>
<evidence type="ECO:0000256" key="5">
    <source>
        <dbReference type="ARBA" id="ARBA00022705"/>
    </source>
</evidence>
<dbReference type="InterPro" id="IPR004013">
    <property type="entry name" value="PHP_dom"/>
</dbReference>
<evidence type="ECO:0000256" key="4">
    <source>
        <dbReference type="ARBA" id="ARBA00022695"/>
    </source>
</evidence>
<dbReference type="InterPro" id="IPR040982">
    <property type="entry name" value="DNA_pol3_finger"/>
</dbReference>
<dbReference type="EC" id="2.7.7.7" evidence="1"/>
<organism evidence="10 11">
    <name type="scientific">Paramuribaculum intestinale</name>
    <dbReference type="NCBI Taxonomy" id="2094151"/>
    <lineage>
        <taxon>Bacteria</taxon>
        <taxon>Pseudomonadati</taxon>
        <taxon>Bacteroidota</taxon>
        <taxon>Bacteroidia</taxon>
        <taxon>Bacteroidales</taxon>
        <taxon>Muribaculaceae</taxon>
        <taxon>Paramuribaculum</taxon>
    </lineage>
</organism>
<dbReference type="InterPro" id="IPR004805">
    <property type="entry name" value="DnaE2/DnaE/PolC"/>
</dbReference>
<dbReference type="PANTHER" id="PTHR32294">
    <property type="entry name" value="DNA POLYMERASE III SUBUNIT ALPHA"/>
    <property type="match status" value="1"/>
</dbReference>
<dbReference type="NCBIfam" id="NF004226">
    <property type="entry name" value="PRK05673.1"/>
    <property type="match status" value="1"/>
</dbReference>
<dbReference type="InterPro" id="IPR029460">
    <property type="entry name" value="DNAPol_HHH"/>
</dbReference>
<dbReference type="InterPro" id="IPR041931">
    <property type="entry name" value="DNA_pol3_alpha_thumb_dom"/>
</dbReference>
<keyword evidence="11" id="KW-1185">Reference proteome</keyword>
<dbReference type="RefSeq" id="WP_107035079.1">
    <property type="nucleotide sequence ID" value="NZ_CAQDYM010000044.1"/>
</dbReference>
<evidence type="ECO:0000256" key="8">
    <source>
        <dbReference type="SAM" id="MobiDB-lite"/>
    </source>
</evidence>
<dbReference type="SMART" id="SM00481">
    <property type="entry name" value="POLIIIAc"/>
    <property type="match status" value="1"/>
</dbReference>
<dbReference type="Gene3D" id="1.10.150.870">
    <property type="match status" value="1"/>
</dbReference>
<dbReference type="CDD" id="cd12113">
    <property type="entry name" value="PHP_PolIIIA_DnaE3"/>
    <property type="match status" value="1"/>
</dbReference>
<evidence type="ECO:0000256" key="1">
    <source>
        <dbReference type="ARBA" id="ARBA00012417"/>
    </source>
</evidence>
<dbReference type="GO" id="GO:0003887">
    <property type="term" value="F:DNA-directed DNA polymerase activity"/>
    <property type="evidence" value="ECO:0007669"/>
    <property type="project" value="UniProtKB-KW"/>
</dbReference>
<reference evidence="11" key="1">
    <citation type="submission" date="2018-02" db="EMBL/GenBank/DDBJ databases">
        <authorList>
            <person name="Clavel T."/>
            <person name="Strowig T."/>
        </authorList>
    </citation>
    <scope>NUCLEOTIDE SEQUENCE [LARGE SCALE GENOMIC DNA]</scope>
    <source>
        <strain evidence="11">DSM 100764</strain>
    </source>
</reference>
<dbReference type="Pfam" id="PF14579">
    <property type="entry name" value="HHH_6"/>
    <property type="match status" value="1"/>
</dbReference>
<dbReference type="InterPro" id="IPR003141">
    <property type="entry name" value="Pol/His_phosphatase_N"/>
</dbReference>
<evidence type="ECO:0000313" key="11">
    <source>
        <dbReference type="Proteomes" id="UP000244925"/>
    </source>
</evidence>
<dbReference type="SUPFAM" id="SSF160975">
    <property type="entry name" value="AF1531-like"/>
    <property type="match status" value="1"/>
</dbReference>
<dbReference type="Pfam" id="PF07733">
    <property type="entry name" value="DNA_pol3_alpha"/>
    <property type="match status" value="1"/>
</dbReference>